<evidence type="ECO:0000313" key="6">
    <source>
        <dbReference type="EMBL" id="SFJ82517.1"/>
    </source>
</evidence>
<evidence type="ECO:0000256" key="4">
    <source>
        <dbReference type="ARBA" id="ARBA00023186"/>
    </source>
</evidence>
<name>A0A1I3UL89_9PSEU</name>
<keyword evidence="3" id="KW-0963">Cytoplasm</keyword>
<protein>
    <submittedName>
        <fullName evidence="6">EspG family protein</fullName>
    </submittedName>
</protein>
<dbReference type="EMBL" id="FORP01000009">
    <property type="protein sequence ID" value="SFJ82517.1"/>
    <property type="molecule type" value="Genomic_DNA"/>
</dbReference>
<evidence type="ECO:0000256" key="5">
    <source>
        <dbReference type="SAM" id="MobiDB-lite"/>
    </source>
</evidence>
<proteinExistence type="inferred from homology"/>
<sequence>MVSRFDFTLGSVEAVVVGRAVGADVRVFPLRISNTTVDPVRFAKLARQVYFDLEDRRLSVRGELNRQVRLAFELLRDHRVVVTASGSDVRYGQLAVFAVTDGAQALTIGQDDGDDRLWFSLLPDEELVPAIAGALPEAGPAPTGPLSVSRRDERPLSAVAARRQAEEEFDEEETKAFGNLQVNTVVRPRGAVAPPPTADEERLQEIFAGPRLGGGYFTAAGRGRHGERRTVEPVTWLDTEEGRYLVQTSTDATGTITARYVPAGFTDVAQTVRTMISAVY</sequence>
<evidence type="ECO:0000256" key="2">
    <source>
        <dbReference type="ARBA" id="ARBA00006411"/>
    </source>
</evidence>
<dbReference type="AlphaFoldDB" id="A0A1I3UL89"/>
<dbReference type="OrthoDB" id="3687316at2"/>
<dbReference type="RefSeq" id="WP_091508610.1">
    <property type="nucleotide sequence ID" value="NZ_FORP01000009.1"/>
</dbReference>
<comment type="subcellular location">
    <subcellularLocation>
        <location evidence="1">Cytoplasm</location>
    </subcellularLocation>
</comment>
<feature type="region of interest" description="Disordered" evidence="5">
    <location>
        <begin position="135"/>
        <end position="154"/>
    </location>
</feature>
<dbReference type="STRING" id="115433.SAMN05421835_10964"/>
<accession>A0A1I3UL89</accession>
<organism evidence="6 7">
    <name type="scientific">Amycolatopsis sacchari</name>
    <dbReference type="NCBI Taxonomy" id="115433"/>
    <lineage>
        <taxon>Bacteria</taxon>
        <taxon>Bacillati</taxon>
        <taxon>Actinomycetota</taxon>
        <taxon>Actinomycetes</taxon>
        <taxon>Pseudonocardiales</taxon>
        <taxon>Pseudonocardiaceae</taxon>
        <taxon>Amycolatopsis</taxon>
    </lineage>
</organism>
<keyword evidence="7" id="KW-1185">Reference proteome</keyword>
<dbReference type="InterPro" id="IPR025734">
    <property type="entry name" value="EspG"/>
</dbReference>
<gene>
    <name evidence="6" type="ORF">SAMN05421835_10964</name>
</gene>
<evidence type="ECO:0000256" key="1">
    <source>
        <dbReference type="ARBA" id="ARBA00004496"/>
    </source>
</evidence>
<keyword evidence="4" id="KW-0143">Chaperone</keyword>
<comment type="similarity">
    <text evidence="2">Belongs to the EspG family.</text>
</comment>
<reference evidence="6 7" key="1">
    <citation type="submission" date="2016-10" db="EMBL/GenBank/DDBJ databases">
        <authorList>
            <person name="de Groot N.N."/>
        </authorList>
    </citation>
    <scope>NUCLEOTIDE SEQUENCE [LARGE SCALE GENOMIC DNA]</scope>
    <source>
        <strain evidence="6 7">DSM 44468</strain>
    </source>
</reference>
<dbReference type="Proteomes" id="UP000199025">
    <property type="component" value="Unassembled WGS sequence"/>
</dbReference>
<dbReference type="Pfam" id="PF14011">
    <property type="entry name" value="ESX-1_EspG"/>
    <property type="match status" value="1"/>
</dbReference>
<evidence type="ECO:0000313" key="7">
    <source>
        <dbReference type="Proteomes" id="UP000199025"/>
    </source>
</evidence>
<evidence type="ECO:0000256" key="3">
    <source>
        <dbReference type="ARBA" id="ARBA00022490"/>
    </source>
</evidence>